<dbReference type="InterPro" id="IPR056579">
    <property type="entry name" value="Ufl1_N"/>
</dbReference>
<sequence>MRSCKNTARSPWLRLLHIGSELVVNILEPRLGTNVQGRLEGGQIYSPAYVSRITAMVRGAARGITVLSNLPSVWNSLQQQLQGVSVEGLFFQSIFVSLLKEGAVLGSVRGRVQ</sequence>
<dbReference type="GO" id="GO:0061666">
    <property type="term" value="F:UFM1 ligase activity"/>
    <property type="evidence" value="ECO:0007669"/>
    <property type="project" value="InterPro"/>
</dbReference>
<reference evidence="3" key="3">
    <citation type="submission" date="2018-08" db="UniProtKB">
        <authorList>
            <consortium name="EnsemblPlants"/>
        </authorList>
    </citation>
    <scope>IDENTIFICATION</scope>
    <source>
        <strain evidence="3">cv. Bd21</strain>
    </source>
</reference>
<dbReference type="PANTHER" id="PTHR31057:SF0">
    <property type="entry name" value="E3 UFM1-PROTEIN LIGASE 1"/>
    <property type="match status" value="1"/>
</dbReference>
<name>I1IS04_BRADI</name>
<dbReference type="Proteomes" id="UP000008810">
    <property type="component" value="Chromosome 4"/>
</dbReference>
<dbReference type="STRING" id="15368.I1IS04"/>
<evidence type="ECO:0000259" key="1">
    <source>
        <dbReference type="Pfam" id="PF09743"/>
    </source>
</evidence>
<organism evidence="2">
    <name type="scientific">Brachypodium distachyon</name>
    <name type="common">Purple false brome</name>
    <name type="synonym">Trachynia distachya</name>
    <dbReference type="NCBI Taxonomy" id="15368"/>
    <lineage>
        <taxon>Eukaryota</taxon>
        <taxon>Viridiplantae</taxon>
        <taxon>Streptophyta</taxon>
        <taxon>Embryophyta</taxon>
        <taxon>Tracheophyta</taxon>
        <taxon>Spermatophyta</taxon>
        <taxon>Magnoliopsida</taxon>
        <taxon>Liliopsida</taxon>
        <taxon>Poales</taxon>
        <taxon>Poaceae</taxon>
        <taxon>BOP clade</taxon>
        <taxon>Pooideae</taxon>
        <taxon>Stipodae</taxon>
        <taxon>Brachypodieae</taxon>
        <taxon>Brachypodium</taxon>
    </lineage>
</organism>
<feature type="domain" description="E3 UFM1-protein ligase 1-like N-terminal" evidence="1">
    <location>
        <begin position="17"/>
        <end position="111"/>
    </location>
</feature>
<dbReference type="EnsemblPlants" id="KQJ91114">
    <property type="protein sequence ID" value="KQJ91114"/>
    <property type="gene ID" value="BRADI_4g35665v3"/>
</dbReference>
<dbReference type="Gramene" id="KQJ91114">
    <property type="protein sequence ID" value="KQJ91114"/>
    <property type="gene ID" value="BRADI_4g35665v3"/>
</dbReference>
<evidence type="ECO:0000313" key="2">
    <source>
        <dbReference type="EMBL" id="KQJ91114.1"/>
    </source>
</evidence>
<reference evidence="2 3" key="1">
    <citation type="journal article" date="2010" name="Nature">
        <title>Genome sequencing and analysis of the model grass Brachypodium distachyon.</title>
        <authorList>
            <consortium name="International Brachypodium Initiative"/>
        </authorList>
    </citation>
    <scope>NUCLEOTIDE SEQUENCE [LARGE SCALE GENOMIC DNA]</scope>
    <source>
        <strain evidence="2 3">Bd21</strain>
    </source>
</reference>
<reference evidence="2" key="2">
    <citation type="submission" date="2017-06" db="EMBL/GenBank/DDBJ databases">
        <title>WGS assembly of Brachypodium distachyon.</title>
        <authorList>
            <consortium name="The International Brachypodium Initiative"/>
            <person name="Lucas S."/>
            <person name="Harmon-Smith M."/>
            <person name="Lail K."/>
            <person name="Tice H."/>
            <person name="Grimwood J."/>
            <person name="Bruce D."/>
            <person name="Barry K."/>
            <person name="Shu S."/>
            <person name="Lindquist E."/>
            <person name="Wang M."/>
            <person name="Pitluck S."/>
            <person name="Vogel J.P."/>
            <person name="Garvin D.F."/>
            <person name="Mockler T.C."/>
            <person name="Schmutz J."/>
            <person name="Rokhsar D."/>
            <person name="Bevan M.W."/>
        </authorList>
    </citation>
    <scope>NUCLEOTIDE SEQUENCE</scope>
    <source>
        <strain evidence="2">Bd21</strain>
    </source>
</reference>
<dbReference type="GO" id="GO:0071569">
    <property type="term" value="P:protein ufmylation"/>
    <property type="evidence" value="ECO:0007669"/>
    <property type="project" value="InterPro"/>
</dbReference>
<dbReference type="OrthoDB" id="2018422at2759"/>
<dbReference type="HOGENOM" id="CLU_2136953_0_0_1"/>
<dbReference type="EMBL" id="CM000883">
    <property type="protein sequence ID" value="KQJ91114.1"/>
    <property type="molecule type" value="Genomic_DNA"/>
</dbReference>
<evidence type="ECO:0000313" key="4">
    <source>
        <dbReference type="Proteomes" id="UP000008810"/>
    </source>
</evidence>
<dbReference type="InParanoid" id="I1IS04"/>
<dbReference type="eggNOG" id="KOG2235">
    <property type="taxonomic scope" value="Eukaryota"/>
</dbReference>
<protein>
    <recommendedName>
        <fullName evidence="1">E3 UFM1-protein ligase 1-like N-terminal domain-containing protein</fullName>
    </recommendedName>
</protein>
<gene>
    <name evidence="2" type="ORF">BRADI_4g35665v3</name>
</gene>
<evidence type="ECO:0000313" key="3">
    <source>
        <dbReference type="EnsemblPlants" id="KQJ91114"/>
    </source>
</evidence>
<proteinExistence type="predicted"/>
<dbReference type="AlphaFoldDB" id="I1IS04"/>
<keyword evidence="4" id="KW-1185">Reference proteome</keyword>
<accession>I1IS04</accession>
<dbReference type="PANTHER" id="PTHR31057">
    <property type="entry name" value="E3 UFM1-PROTEIN LIGASE 1"/>
    <property type="match status" value="1"/>
</dbReference>
<dbReference type="Pfam" id="PF09743">
    <property type="entry name" value="E3_UFM1_ligase"/>
    <property type="match status" value="1"/>
</dbReference>
<dbReference type="InterPro" id="IPR018611">
    <property type="entry name" value="Ufl1"/>
</dbReference>